<dbReference type="EMBL" id="JAKLUA010000015">
    <property type="protein sequence ID" value="MCG2671696.1"/>
    <property type="molecule type" value="Genomic_DNA"/>
</dbReference>
<name>A0A9X1RGQ1_9BRAD</name>
<accession>A0A9X1RGQ1</accession>
<gene>
    <name evidence="2" type="ORF">L6637_32565</name>
    <name evidence="1" type="ORF">L6654_29655</name>
</gene>
<dbReference type="EMBL" id="JAKLTY010000023">
    <property type="protein sequence ID" value="MCG2630803.1"/>
    <property type="molecule type" value="Genomic_DNA"/>
</dbReference>
<evidence type="ECO:0000313" key="1">
    <source>
        <dbReference type="EMBL" id="MCG2630803.1"/>
    </source>
</evidence>
<evidence type="ECO:0000313" key="3">
    <source>
        <dbReference type="Proteomes" id="UP001139012"/>
    </source>
</evidence>
<comment type="caution">
    <text evidence="1">The sequence shown here is derived from an EMBL/GenBank/DDBJ whole genome shotgun (WGS) entry which is preliminary data.</text>
</comment>
<evidence type="ECO:0000313" key="4">
    <source>
        <dbReference type="Proteomes" id="UP001139054"/>
    </source>
</evidence>
<protein>
    <submittedName>
        <fullName evidence="1">Uncharacterized protein</fullName>
    </submittedName>
</protein>
<dbReference type="RefSeq" id="WP_128962289.1">
    <property type="nucleotide sequence ID" value="NZ_JAKLTY010000023.1"/>
</dbReference>
<keyword evidence="3" id="KW-1185">Reference proteome</keyword>
<dbReference type="AlphaFoldDB" id="A0A9X1RGQ1"/>
<dbReference type="Proteomes" id="UP001139054">
    <property type="component" value="Unassembled WGS sequence"/>
</dbReference>
<evidence type="ECO:0000313" key="2">
    <source>
        <dbReference type="EMBL" id="MCG2671696.1"/>
    </source>
</evidence>
<organism evidence="1 4">
    <name type="scientific">Bradyrhizobium zhengyangense</name>
    <dbReference type="NCBI Taxonomy" id="2911009"/>
    <lineage>
        <taxon>Bacteria</taxon>
        <taxon>Pseudomonadati</taxon>
        <taxon>Pseudomonadota</taxon>
        <taxon>Alphaproteobacteria</taxon>
        <taxon>Hyphomicrobiales</taxon>
        <taxon>Nitrobacteraceae</taxon>
        <taxon>Bradyrhizobium</taxon>
    </lineage>
</organism>
<reference evidence="1" key="1">
    <citation type="submission" date="2022-01" db="EMBL/GenBank/DDBJ databases">
        <title>Genome sequnece data of strain Bradyrhizobium sp. nov.</title>
        <authorList>
            <person name="Zhang J."/>
        </authorList>
    </citation>
    <scope>NUCLEOTIDE SEQUENCE</scope>
    <source>
        <strain evidence="2">WYCCWR 12774</strain>
        <strain evidence="1">WYCCWR 13023</strain>
    </source>
</reference>
<sequence>MVDDIPLKKAVDTVWSLYRAKHRDIDAADSRRCLMERHLQGRCEARVNEVDELTGFGLAYLDRLPDEC</sequence>
<proteinExistence type="predicted"/>
<dbReference type="Proteomes" id="UP001139012">
    <property type="component" value="Unassembled WGS sequence"/>
</dbReference>